<reference evidence="1 2" key="1">
    <citation type="submission" date="2023-02" db="EMBL/GenBank/DDBJ databases">
        <title>LHISI_Scaffold_Assembly.</title>
        <authorList>
            <person name="Stuart O.P."/>
            <person name="Cleave R."/>
            <person name="Magrath M.J.L."/>
            <person name="Mikheyev A.S."/>
        </authorList>
    </citation>
    <scope>NUCLEOTIDE SEQUENCE [LARGE SCALE GENOMIC DNA]</scope>
    <source>
        <strain evidence="1">Daus_M_001</strain>
        <tissue evidence="1">Leg muscle</tissue>
    </source>
</reference>
<evidence type="ECO:0000313" key="1">
    <source>
        <dbReference type="EMBL" id="KAJ8870001.1"/>
    </source>
</evidence>
<organism evidence="1 2">
    <name type="scientific">Dryococelus australis</name>
    <dbReference type="NCBI Taxonomy" id="614101"/>
    <lineage>
        <taxon>Eukaryota</taxon>
        <taxon>Metazoa</taxon>
        <taxon>Ecdysozoa</taxon>
        <taxon>Arthropoda</taxon>
        <taxon>Hexapoda</taxon>
        <taxon>Insecta</taxon>
        <taxon>Pterygota</taxon>
        <taxon>Neoptera</taxon>
        <taxon>Polyneoptera</taxon>
        <taxon>Phasmatodea</taxon>
        <taxon>Verophasmatodea</taxon>
        <taxon>Anareolatae</taxon>
        <taxon>Phasmatidae</taxon>
        <taxon>Eurycanthinae</taxon>
        <taxon>Dryococelus</taxon>
    </lineage>
</organism>
<comment type="caution">
    <text evidence="1">The sequence shown here is derived from an EMBL/GenBank/DDBJ whole genome shotgun (WGS) entry which is preliminary data.</text>
</comment>
<sequence>MNSRFVKDFRKPWHSAFGIHFIEQAQILEDRKGVVENMSLLIKYMENSTEEENAITDNVNCENSEVVEDIEDEP</sequence>
<evidence type="ECO:0000313" key="2">
    <source>
        <dbReference type="Proteomes" id="UP001159363"/>
    </source>
</evidence>
<name>A0ABQ9GFT1_9NEOP</name>
<proteinExistence type="predicted"/>
<protein>
    <submittedName>
        <fullName evidence="1">Uncharacterized protein</fullName>
    </submittedName>
</protein>
<dbReference type="Proteomes" id="UP001159363">
    <property type="component" value="Chromosome 12"/>
</dbReference>
<dbReference type="EMBL" id="JARBHB010000013">
    <property type="protein sequence ID" value="KAJ8870001.1"/>
    <property type="molecule type" value="Genomic_DNA"/>
</dbReference>
<accession>A0ABQ9GFT1</accession>
<gene>
    <name evidence="1" type="ORF">PR048_029012</name>
</gene>
<keyword evidence="2" id="KW-1185">Reference proteome</keyword>